<evidence type="ECO:0000259" key="7">
    <source>
        <dbReference type="PROSITE" id="PS50948"/>
    </source>
</evidence>
<dbReference type="InterPro" id="IPR000858">
    <property type="entry name" value="S_locus_glycoprot_dom"/>
</dbReference>
<dbReference type="KEGG" id="eus:EUTSA_v10013551mg"/>
<dbReference type="Pfam" id="PF08276">
    <property type="entry name" value="PAN_2"/>
    <property type="match status" value="1"/>
</dbReference>
<dbReference type="AlphaFoldDB" id="V4NAM5"/>
<dbReference type="PIRSF" id="PIRSF002686">
    <property type="entry name" value="SLG"/>
    <property type="match status" value="1"/>
</dbReference>
<dbReference type="OMA" id="NRNTASH"/>
<evidence type="ECO:0000256" key="2">
    <source>
        <dbReference type="ARBA" id="ARBA00022729"/>
    </source>
</evidence>
<evidence type="ECO:0000313" key="9">
    <source>
        <dbReference type="Proteomes" id="UP000030689"/>
    </source>
</evidence>
<evidence type="ECO:0000256" key="5">
    <source>
        <dbReference type="SAM" id="SignalP"/>
    </source>
</evidence>
<dbReference type="SMART" id="SM00108">
    <property type="entry name" value="B_lectin"/>
    <property type="match status" value="1"/>
</dbReference>
<sequence length="443" mass="50111">MMNFFHIFSFVFISSILGCAAISSETKVLSSTESLSLSPNRNIVSHGAVFELGLFKPDHSSLERWYLGIWFKTEKTYIVWVANRDKPLSKPNGTLQIKNGNILLLDQTTLVWSTNVTTTEKKSDERSPLVAELHADGNFVLRRHSSNSNDHHHDPDSTFLWQSFDFPTNLLLPYTKLGWTRRSGRSSVLRSWKNDHNDPSSGEFSFGFDSASQFRAIPAIFTWKGTSPINRFSPWLGAFTYGIPRESPSRYLTFTLTATKEEVTFFFSWADKTSKSVLKLNATGVIQLLVLNAKNRRWDTLWTSTTDRCEDYSLCGPDSYCDKEVCNCMSGFEPKNPHAWTSGNRRDGCVRKRPLSCNNGDKFIPLSNVKYPDTSNASMHWGIEKLNECEKLCLSNCSCTAFAIVAKQVGNGLSGCVHWTGELLDVRRYVINVNQILYVRSHG</sequence>
<accession>V4NAM5</accession>
<dbReference type="EMBL" id="KI517464">
    <property type="protein sequence ID" value="ESQ42896.1"/>
    <property type="molecule type" value="Genomic_DNA"/>
</dbReference>
<dbReference type="STRING" id="72664.V4NAM5"/>
<feature type="domain" description="Bulb-type lectin" evidence="6">
    <location>
        <begin position="28"/>
        <end position="154"/>
    </location>
</feature>
<dbReference type="SUPFAM" id="SSF51110">
    <property type="entry name" value="alpha-D-mannose-specific plant lectins"/>
    <property type="match status" value="1"/>
</dbReference>
<dbReference type="Proteomes" id="UP000030689">
    <property type="component" value="Unassembled WGS sequence"/>
</dbReference>
<dbReference type="PANTHER" id="PTHR32444:SF89">
    <property type="entry name" value="S GLYCOPROTEIN"/>
    <property type="match status" value="1"/>
</dbReference>
<dbReference type="Gene3D" id="2.90.10.10">
    <property type="entry name" value="Bulb-type lectin domain"/>
    <property type="match status" value="1"/>
</dbReference>
<name>V4NAM5_EUTSA</name>
<comment type="function">
    <text evidence="1">Involved in sporophytic self-incompatibility system (the inability of flowering plants to achieve self-fertilization).</text>
</comment>
<feature type="domain" description="Apple" evidence="7">
    <location>
        <begin position="357"/>
        <end position="442"/>
    </location>
</feature>
<keyword evidence="4" id="KW-0325">Glycoprotein</keyword>
<evidence type="ECO:0000256" key="3">
    <source>
        <dbReference type="ARBA" id="ARBA00023157"/>
    </source>
</evidence>
<dbReference type="InterPro" id="IPR003609">
    <property type="entry name" value="Pan_app"/>
</dbReference>
<keyword evidence="3" id="KW-1015">Disulfide bond</keyword>
<dbReference type="Pfam" id="PF00954">
    <property type="entry name" value="S_locus_glycop"/>
    <property type="match status" value="1"/>
</dbReference>
<evidence type="ECO:0000256" key="4">
    <source>
        <dbReference type="ARBA" id="ARBA00023180"/>
    </source>
</evidence>
<keyword evidence="9" id="KW-1185">Reference proteome</keyword>
<feature type="signal peptide" evidence="5">
    <location>
        <begin position="1"/>
        <end position="21"/>
    </location>
</feature>
<dbReference type="CDD" id="cd01098">
    <property type="entry name" value="PAN_AP_plant"/>
    <property type="match status" value="1"/>
</dbReference>
<dbReference type="PROSITE" id="PS50927">
    <property type="entry name" value="BULB_LECTIN"/>
    <property type="match status" value="1"/>
</dbReference>
<evidence type="ECO:0000256" key="1">
    <source>
        <dbReference type="ARBA" id="ARBA00003061"/>
    </source>
</evidence>
<dbReference type="InterPro" id="IPR001480">
    <property type="entry name" value="Bulb-type_lectin_dom"/>
</dbReference>
<dbReference type="GO" id="GO:0048544">
    <property type="term" value="P:recognition of pollen"/>
    <property type="evidence" value="ECO:0007669"/>
    <property type="project" value="InterPro"/>
</dbReference>
<protein>
    <submittedName>
        <fullName evidence="8">Uncharacterized protein</fullName>
    </submittedName>
</protein>
<dbReference type="SMART" id="SM00473">
    <property type="entry name" value="PAN_AP"/>
    <property type="match status" value="1"/>
</dbReference>
<dbReference type="Gramene" id="ESQ42896">
    <property type="protein sequence ID" value="ESQ42896"/>
    <property type="gene ID" value="EUTSA_v10013551mg"/>
</dbReference>
<reference evidence="8 9" key="1">
    <citation type="journal article" date="2013" name="Front. Plant Sci.">
        <title>The Reference Genome of the Halophytic Plant Eutrema salsugineum.</title>
        <authorList>
            <person name="Yang R."/>
            <person name="Jarvis D.E."/>
            <person name="Chen H."/>
            <person name="Beilstein M.A."/>
            <person name="Grimwood J."/>
            <person name="Jenkins J."/>
            <person name="Shu S."/>
            <person name="Prochnik S."/>
            <person name="Xin M."/>
            <person name="Ma C."/>
            <person name="Schmutz J."/>
            <person name="Wing R.A."/>
            <person name="Mitchell-Olds T."/>
            <person name="Schumaker K.S."/>
            <person name="Wang X."/>
        </authorList>
    </citation>
    <scope>NUCLEOTIDE SEQUENCE [LARGE SCALE GENOMIC DNA]</scope>
</reference>
<gene>
    <name evidence="8" type="ORF">EUTSA_v10013551mg</name>
</gene>
<evidence type="ECO:0000313" key="8">
    <source>
        <dbReference type="EMBL" id="ESQ42896.1"/>
    </source>
</evidence>
<keyword evidence="2 5" id="KW-0732">Signal</keyword>
<proteinExistence type="predicted"/>
<dbReference type="Pfam" id="PF01453">
    <property type="entry name" value="B_lectin"/>
    <property type="match status" value="1"/>
</dbReference>
<dbReference type="CDD" id="cd00028">
    <property type="entry name" value="B_lectin"/>
    <property type="match status" value="1"/>
</dbReference>
<evidence type="ECO:0000259" key="6">
    <source>
        <dbReference type="PROSITE" id="PS50927"/>
    </source>
</evidence>
<organism evidence="8 9">
    <name type="scientific">Eutrema salsugineum</name>
    <name type="common">Saltwater cress</name>
    <name type="synonym">Sisymbrium salsugineum</name>
    <dbReference type="NCBI Taxonomy" id="72664"/>
    <lineage>
        <taxon>Eukaryota</taxon>
        <taxon>Viridiplantae</taxon>
        <taxon>Streptophyta</taxon>
        <taxon>Embryophyta</taxon>
        <taxon>Tracheophyta</taxon>
        <taxon>Spermatophyta</taxon>
        <taxon>Magnoliopsida</taxon>
        <taxon>eudicotyledons</taxon>
        <taxon>Gunneridae</taxon>
        <taxon>Pentapetalae</taxon>
        <taxon>rosids</taxon>
        <taxon>malvids</taxon>
        <taxon>Brassicales</taxon>
        <taxon>Brassicaceae</taxon>
        <taxon>Eutremeae</taxon>
        <taxon>Eutrema</taxon>
    </lineage>
</organism>
<dbReference type="PROSITE" id="PS50948">
    <property type="entry name" value="PAN"/>
    <property type="match status" value="1"/>
</dbReference>
<dbReference type="PANTHER" id="PTHR32444">
    <property type="entry name" value="BULB-TYPE LECTIN DOMAIN-CONTAINING PROTEIN"/>
    <property type="match status" value="1"/>
</dbReference>
<feature type="chain" id="PRO_5004723252" evidence="5">
    <location>
        <begin position="22"/>
        <end position="443"/>
    </location>
</feature>
<dbReference type="InterPro" id="IPR035446">
    <property type="entry name" value="SLSG/EP1"/>
</dbReference>
<dbReference type="InterPro" id="IPR036426">
    <property type="entry name" value="Bulb-type_lectin_dom_sf"/>
</dbReference>